<dbReference type="SUPFAM" id="SSF143422">
    <property type="entry name" value="Transposase IS200-like"/>
    <property type="match status" value="1"/>
</dbReference>
<sequence length="233" mass="27653">MASKYSVKTYTLNGFYHVYNRGVEKRTIFQDHQDYSVFLSYLETYLSPKDEESLQKIIVSSNSSLKEKDKALKLLKLKNYHKYIELLSYALLPNHFHLLLKQVSPDCLNLFMNSIGTRYGMYFNRKYKRSGVLFQDVYKAVLVETEEQLLHLSRYINQNPALWSGLPINRWKESPFPCTIPEYLSERNTKWINTNYILNHFSKRNEYNSYSHFLEISKETDIIANLTIDQEID</sequence>
<dbReference type="SMART" id="SM01321">
    <property type="entry name" value="Y1_Tnp"/>
    <property type="match status" value="1"/>
</dbReference>
<dbReference type="Gene3D" id="3.30.70.1290">
    <property type="entry name" value="Transposase IS200-like"/>
    <property type="match status" value="1"/>
</dbReference>
<dbReference type="EMBL" id="LBXN01000001">
    <property type="protein sequence ID" value="KKR34456.1"/>
    <property type="molecule type" value="Genomic_DNA"/>
</dbReference>
<evidence type="ECO:0000259" key="1">
    <source>
        <dbReference type="SMART" id="SM01321"/>
    </source>
</evidence>
<protein>
    <recommendedName>
        <fullName evidence="1">Transposase IS200-like domain-containing protein</fullName>
    </recommendedName>
</protein>
<feature type="domain" description="Transposase IS200-like" evidence="1">
    <location>
        <begin position="11"/>
        <end position="159"/>
    </location>
</feature>
<dbReference type="PANTHER" id="PTHR34322">
    <property type="entry name" value="TRANSPOSASE, Y1_TNP DOMAIN-CONTAINING"/>
    <property type="match status" value="1"/>
</dbReference>
<dbReference type="PANTHER" id="PTHR34322:SF2">
    <property type="entry name" value="TRANSPOSASE IS200-LIKE DOMAIN-CONTAINING PROTEIN"/>
    <property type="match status" value="1"/>
</dbReference>
<evidence type="ECO:0000313" key="2">
    <source>
        <dbReference type="EMBL" id="KKR34456.1"/>
    </source>
</evidence>
<reference evidence="2 3" key="1">
    <citation type="journal article" date="2015" name="Nature">
        <title>rRNA introns, odd ribosomes, and small enigmatic genomes across a large radiation of phyla.</title>
        <authorList>
            <person name="Brown C.T."/>
            <person name="Hug L.A."/>
            <person name="Thomas B.C."/>
            <person name="Sharon I."/>
            <person name="Castelle C.J."/>
            <person name="Singh A."/>
            <person name="Wilkins M.J."/>
            <person name="Williams K.H."/>
            <person name="Banfield J.F."/>
        </authorList>
    </citation>
    <scope>NUCLEOTIDE SEQUENCE [LARGE SCALE GENOMIC DNA]</scope>
</reference>
<name>A0A0G0QAU3_9BACT</name>
<dbReference type="Proteomes" id="UP000034539">
    <property type="component" value="Unassembled WGS sequence"/>
</dbReference>
<dbReference type="GO" id="GO:0006313">
    <property type="term" value="P:DNA transposition"/>
    <property type="evidence" value="ECO:0007669"/>
    <property type="project" value="InterPro"/>
</dbReference>
<dbReference type="InterPro" id="IPR036515">
    <property type="entry name" value="Transposase_17_sf"/>
</dbReference>
<dbReference type="GO" id="GO:0003677">
    <property type="term" value="F:DNA binding"/>
    <property type="evidence" value="ECO:0007669"/>
    <property type="project" value="InterPro"/>
</dbReference>
<evidence type="ECO:0000313" key="3">
    <source>
        <dbReference type="Proteomes" id="UP000034539"/>
    </source>
</evidence>
<proteinExistence type="predicted"/>
<dbReference type="GO" id="GO:0004803">
    <property type="term" value="F:transposase activity"/>
    <property type="evidence" value="ECO:0007669"/>
    <property type="project" value="InterPro"/>
</dbReference>
<gene>
    <name evidence="2" type="ORF">UT63_C0001G0023</name>
</gene>
<dbReference type="Pfam" id="PF01797">
    <property type="entry name" value="Y1_Tnp"/>
    <property type="match status" value="1"/>
</dbReference>
<accession>A0A0G0QAU3</accession>
<dbReference type="AlphaFoldDB" id="A0A0G0QAU3"/>
<comment type="caution">
    <text evidence="2">The sequence shown here is derived from an EMBL/GenBank/DDBJ whole genome shotgun (WGS) entry which is preliminary data.</text>
</comment>
<organism evidence="2 3">
    <name type="scientific">Candidatus Gottesmanbacteria bacterium GW2011_GWC2_39_8</name>
    <dbReference type="NCBI Taxonomy" id="1618450"/>
    <lineage>
        <taxon>Bacteria</taxon>
        <taxon>Candidatus Gottesmaniibacteriota</taxon>
    </lineage>
</organism>
<dbReference type="InterPro" id="IPR002686">
    <property type="entry name" value="Transposase_17"/>
</dbReference>